<feature type="coiled-coil region" evidence="1">
    <location>
        <begin position="171"/>
        <end position="327"/>
    </location>
</feature>
<dbReference type="SUPFAM" id="SSF52047">
    <property type="entry name" value="RNI-like"/>
    <property type="match status" value="1"/>
</dbReference>
<dbReference type="AlphaFoldDB" id="A0AAD2D8J0"/>
<evidence type="ECO:0000313" key="3">
    <source>
        <dbReference type="Proteomes" id="UP001295684"/>
    </source>
</evidence>
<accession>A0AAD2D8J0</accession>
<name>A0AAD2D8J0_EUPCR</name>
<protein>
    <submittedName>
        <fullName evidence="2">Uncharacterized protein</fullName>
    </submittedName>
</protein>
<sequence length="603" mass="69872">MDLPKCSQKDCYTVSSFCINKQKYVCSTCLVTKLGPLGDLGNSENAENETCMLISSKAPLKTLKKVTNSLQLLEFVIEEKHSGDFPDEVKELIEHYNKRSQAVNDKLEQVIGAKEHYKYKSIQDEAQLVLEDLKKEQLFITFAVDHILEQVVQENPEKSQMGLDHAIIEFKNKMDSTIDEMEKERDALEASKNNEIVALKTQLEENQQKLEEADAMNKQQRVNFMERSQTLQKTFREQLEELKVTKKEEMEHLSKTFNLKNSDKKNPEVLRLQKTLEEYQKKLKKKDQELSTHQEEKAKIKELIAQKEKMEEEIKQMQDALSSISDLKNGSYLHEFLESTLNPSHPRDLEILYKFLTKKQPLITSHSKLKLDLSNPGDLEFIKLVKSRMPDMDRIDIRKIPKDCQPLETFIEQAFPESVRRFDFNNDSNLDMSKRGFEKYMPLLLSLQPRISECLFLYTFKITQDQLSTLFSTYTHLKTFGFAYCSLDLTTPPSFPPLPLCCLKYLYLNHCGHPPYSDWVNSPEQFENLIKGLGQCQGIKESLKEISIAGCGLEVDPTSQAKADMNSHTSLQREINQNNFQTFCINIREMLDQYGLEHVVIKQ</sequence>
<comment type="caution">
    <text evidence="2">The sequence shown here is derived from an EMBL/GenBank/DDBJ whole genome shotgun (WGS) entry which is preliminary data.</text>
</comment>
<keyword evidence="1" id="KW-0175">Coiled coil</keyword>
<organism evidence="2 3">
    <name type="scientific">Euplotes crassus</name>
    <dbReference type="NCBI Taxonomy" id="5936"/>
    <lineage>
        <taxon>Eukaryota</taxon>
        <taxon>Sar</taxon>
        <taxon>Alveolata</taxon>
        <taxon>Ciliophora</taxon>
        <taxon>Intramacronucleata</taxon>
        <taxon>Spirotrichea</taxon>
        <taxon>Hypotrichia</taxon>
        <taxon>Euplotida</taxon>
        <taxon>Euplotidae</taxon>
        <taxon>Moneuplotes</taxon>
    </lineage>
</organism>
<dbReference type="Proteomes" id="UP001295684">
    <property type="component" value="Unassembled WGS sequence"/>
</dbReference>
<evidence type="ECO:0000256" key="1">
    <source>
        <dbReference type="SAM" id="Coils"/>
    </source>
</evidence>
<keyword evidence="3" id="KW-1185">Reference proteome</keyword>
<gene>
    <name evidence="2" type="ORF">ECRASSUSDP1_LOCUS26880</name>
</gene>
<evidence type="ECO:0000313" key="2">
    <source>
        <dbReference type="EMBL" id="CAI2385324.1"/>
    </source>
</evidence>
<reference evidence="2" key="1">
    <citation type="submission" date="2023-07" db="EMBL/GenBank/DDBJ databases">
        <authorList>
            <consortium name="AG Swart"/>
            <person name="Singh M."/>
            <person name="Singh A."/>
            <person name="Seah K."/>
            <person name="Emmerich C."/>
        </authorList>
    </citation>
    <scope>NUCLEOTIDE SEQUENCE</scope>
    <source>
        <strain evidence="2">DP1</strain>
    </source>
</reference>
<dbReference type="EMBL" id="CAMPGE010027713">
    <property type="protein sequence ID" value="CAI2385324.1"/>
    <property type="molecule type" value="Genomic_DNA"/>
</dbReference>
<proteinExistence type="predicted"/>